<dbReference type="GO" id="GO:1901135">
    <property type="term" value="P:carbohydrate derivative metabolic process"/>
    <property type="evidence" value="ECO:0007669"/>
    <property type="project" value="InterPro"/>
</dbReference>
<keyword evidence="3" id="KW-1185">Reference proteome</keyword>
<dbReference type="Pfam" id="PF13580">
    <property type="entry name" value="SIS_2"/>
    <property type="match status" value="1"/>
</dbReference>
<dbReference type="InterPro" id="IPR046348">
    <property type="entry name" value="SIS_dom_sf"/>
</dbReference>
<dbReference type="NCBIfam" id="NF002805">
    <property type="entry name" value="PRK02947.1"/>
    <property type="match status" value="1"/>
</dbReference>
<dbReference type="PROSITE" id="PS51464">
    <property type="entry name" value="SIS"/>
    <property type="match status" value="1"/>
</dbReference>
<dbReference type="AlphaFoldDB" id="A0A290Q5G7"/>
<dbReference type="RefSeq" id="WP_096055561.1">
    <property type="nucleotide sequence ID" value="NZ_CP023344.1"/>
</dbReference>
<evidence type="ECO:0000313" key="2">
    <source>
        <dbReference type="EMBL" id="ATC63929.1"/>
    </source>
</evidence>
<feature type="domain" description="SIS" evidence="1">
    <location>
        <begin position="36"/>
        <end position="211"/>
    </location>
</feature>
<dbReference type="Gene3D" id="3.40.50.10490">
    <property type="entry name" value="Glucose-6-phosphate isomerase like protein, domain 1"/>
    <property type="match status" value="1"/>
</dbReference>
<dbReference type="KEGG" id="vbh:CMV30_08170"/>
<gene>
    <name evidence="2" type="ORF">CMV30_08170</name>
</gene>
<dbReference type="Proteomes" id="UP000217265">
    <property type="component" value="Chromosome"/>
</dbReference>
<evidence type="ECO:0000259" key="1">
    <source>
        <dbReference type="PROSITE" id="PS51464"/>
    </source>
</evidence>
<organism evidence="2 3">
    <name type="scientific">Nibricoccus aquaticus</name>
    <dbReference type="NCBI Taxonomy" id="2576891"/>
    <lineage>
        <taxon>Bacteria</taxon>
        <taxon>Pseudomonadati</taxon>
        <taxon>Verrucomicrobiota</taxon>
        <taxon>Opitutia</taxon>
        <taxon>Opitutales</taxon>
        <taxon>Opitutaceae</taxon>
        <taxon>Nibricoccus</taxon>
    </lineage>
</organism>
<dbReference type="PANTHER" id="PTHR30390">
    <property type="entry name" value="SEDOHEPTULOSE 7-PHOSPHATE ISOMERASE / DNAA INITIATOR-ASSOCIATING FACTOR FOR REPLICATION INITIATION"/>
    <property type="match status" value="1"/>
</dbReference>
<sequence length="244" mass="25637">MSASALADAYYAKSLELLAASREKNAAALAALAPIIGRSIAAGGVLHTFGSGHSEMIAREIIGRAGGLMPVTGLFDPGYGFSENVVGYGTRLAQRHDHHYGLRPGETIIVISNSGKNASPIEVALYAKQKGLTVVGLTSFAMSTTAKTVHPGGKNLHAIADYTLDNLGVSGDAITEVTPGQFAGPTSTFIGCTLLNLLMLAVLEWLRDNGHPLPLVRSQNLPGGMEVNIELSQKYRTRLSKLIG</sequence>
<dbReference type="OrthoDB" id="9805185at2"/>
<accession>A0A290Q5G7</accession>
<name>A0A290Q5G7_9BACT</name>
<dbReference type="CDD" id="cd05013">
    <property type="entry name" value="SIS_RpiR"/>
    <property type="match status" value="1"/>
</dbReference>
<evidence type="ECO:0000313" key="3">
    <source>
        <dbReference type="Proteomes" id="UP000217265"/>
    </source>
</evidence>
<reference evidence="2 3" key="1">
    <citation type="submission" date="2017-09" db="EMBL/GenBank/DDBJ databases">
        <title>Complete genome sequence of Verrucomicrobial strain HZ-65, isolated from freshwater.</title>
        <authorList>
            <person name="Choi A."/>
        </authorList>
    </citation>
    <scope>NUCLEOTIDE SEQUENCE [LARGE SCALE GENOMIC DNA]</scope>
    <source>
        <strain evidence="2 3">HZ-65</strain>
    </source>
</reference>
<protein>
    <recommendedName>
        <fullName evidence="1">SIS domain-containing protein</fullName>
    </recommendedName>
</protein>
<dbReference type="InterPro" id="IPR035472">
    <property type="entry name" value="RpiR-like_SIS"/>
</dbReference>
<dbReference type="EMBL" id="CP023344">
    <property type="protein sequence ID" value="ATC63929.1"/>
    <property type="molecule type" value="Genomic_DNA"/>
</dbReference>
<dbReference type="GO" id="GO:0097367">
    <property type="term" value="F:carbohydrate derivative binding"/>
    <property type="evidence" value="ECO:0007669"/>
    <property type="project" value="InterPro"/>
</dbReference>
<dbReference type="InterPro" id="IPR001347">
    <property type="entry name" value="SIS_dom"/>
</dbReference>
<dbReference type="PANTHER" id="PTHR30390:SF7">
    <property type="entry name" value="PHOSPHOHEPTOSE ISOMERASE"/>
    <property type="match status" value="1"/>
</dbReference>
<dbReference type="InterPro" id="IPR050099">
    <property type="entry name" value="SIS_GmhA/DiaA_subfam"/>
</dbReference>
<proteinExistence type="predicted"/>
<dbReference type="SUPFAM" id="SSF53697">
    <property type="entry name" value="SIS domain"/>
    <property type="match status" value="1"/>
</dbReference>